<dbReference type="EMBL" id="HBIV01037366">
    <property type="protein sequence ID" value="CAE0674866.1"/>
    <property type="molecule type" value="Transcribed_RNA"/>
</dbReference>
<dbReference type="GO" id="GO:0005829">
    <property type="term" value="C:cytosol"/>
    <property type="evidence" value="ECO:0007669"/>
    <property type="project" value="TreeGrafter"/>
</dbReference>
<proteinExistence type="predicted"/>
<dbReference type="SUPFAM" id="SSF102405">
    <property type="entry name" value="MCP/YpsA-like"/>
    <property type="match status" value="1"/>
</dbReference>
<evidence type="ECO:0000313" key="1">
    <source>
        <dbReference type="EMBL" id="CAE0674866.1"/>
    </source>
</evidence>
<sequence>MPGCLFDSSLKKDKDYALGVELGEGLAKGGFHIMNGGYMGSMEAVSKGAAKVKGTEIIGVVVPTVFPSRKNGNEFLTQKIEAKCIEERVAKLVADAGAFVVLPGSLGTLTELIMAWNTAVLAPLSGKKPPPVIAFKEPWEDIMKSVATKLCIPKQLLDMIVFVASAKEAVEKVAESLLV</sequence>
<dbReference type="Gene3D" id="3.40.50.450">
    <property type="match status" value="1"/>
</dbReference>
<accession>A0A7S3Z841</accession>
<dbReference type="PANTHER" id="PTHR43393:SF3">
    <property type="entry name" value="LYSINE DECARBOXYLASE-LIKE PROTEIN"/>
    <property type="match status" value="1"/>
</dbReference>
<dbReference type="InterPro" id="IPR052341">
    <property type="entry name" value="LOG_family_nucleotidases"/>
</dbReference>
<evidence type="ECO:0008006" key="2">
    <source>
        <dbReference type="Google" id="ProtNLM"/>
    </source>
</evidence>
<protein>
    <recommendedName>
        <fullName evidence="2">Cytokinin riboside 5'-monophosphate phosphoribohydrolase</fullName>
    </recommendedName>
</protein>
<gene>
    <name evidence="1" type="ORF">LGLO00237_LOCUS26641</name>
</gene>
<dbReference type="PANTHER" id="PTHR43393">
    <property type="entry name" value="CYTOKININ RIBOSIDE 5'-MONOPHOSPHATE PHOSPHORIBOHYDROLASE"/>
    <property type="match status" value="1"/>
</dbReference>
<name>A0A7S3Z841_9EUKA</name>
<dbReference type="Pfam" id="PF03641">
    <property type="entry name" value="Lysine_decarbox"/>
    <property type="match status" value="1"/>
</dbReference>
<reference evidence="1" key="1">
    <citation type="submission" date="2021-01" db="EMBL/GenBank/DDBJ databases">
        <authorList>
            <person name="Corre E."/>
            <person name="Pelletier E."/>
            <person name="Niang G."/>
            <person name="Scheremetjew M."/>
            <person name="Finn R."/>
            <person name="Kale V."/>
            <person name="Holt S."/>
            <person name="Cochrane G."/>
            <person name="Meng A."/>
            <person name="Brown T."/>
            <person name="Cohen L."/>
        </authorList>
    </citation>
    <scope>NUCLEOTIDE SEQUENCE</scope>
    <source>
        <strain evidence="1">CCCM811</strain>
    </source>
</reference>
<dbReference type="AlphaFoldDB" id="A0A7S3Z841"/>
<dbReference type="InterPro" id="IPR031100">
    <property type="entry name" value="LOG_fam"/>
</dbReference>
<organism evidence="1">
    <name type="scientific">Lotharella globosa</name>
    <dbReference type="NCBI Taxonomy" id="91324"/>
    <lineage>
        <taxon>Eukaryota</taxon>
        <taxon>Sar</taxon>
        <taxon>Rhizaria</taxon>
        <taxon>Cercozoa</taxon>
        <taxon>Chlorarachniophyceae</taxon>
        <taxon>Lotharella</taxon>
    </lineage>
</organism>